<gene>
    <name evidence="5" type="primary">rnp2</name>
    <name evidence="6" type="ORF">CA615_06195</name>
</gene>
<dbReference type="OMA" id="NPWLIDY"/>
<reference evidence="6 7" key="1">
    <citation type="submission" date="2017-05" db="EMBL/GenBank/DDBJ databases">
        <title>Host range expansion of the Methanosphaera genus to humans and monogastric animals involves recent and extensive reduction in genome content.</title>
        <authorList>
            <person name="Hoedt E.C."/>
            <person name="Volmer J.G."/>
            <person name="Parks D.H."/>
            <person name="Rosewarne C.P."/>
            <person name="Denman S.E."/>
            <person name="Mcsweeney C.S."/>
            <person name="O Cuiv P."/>
            <person name="Hugenholtz P."/>
            <person name="Tyson G.W."/>
            <person name="Morrison M."/>
        </authorList>
    </citation>
    <scope>NUCLEOTIDE SEQUENCE [LARGE SCALE GENOMIC DNA]</scope>
    <source>
        <strain evidence="6 7">PA5</strain>
    </source>
</reference>
<dbReference type="AlphaFoldDB" id="A0A328Q511"/>
<protein>
    <recommendedName>
        <fullName evidence="5">Ribonuclease P protein component 2</fullName>
        <shortName evidence="5">RNase P component 2</shortName>
        <ecNumber evidence="5">3.1.26.5</ecNumber>
    </recommendedName>
    <alternativeName>
        <fullName evidence="5">Pop5</fullName>
    </alternativeName>
</protein>
<accession>A0A328Q511</accession>
<keyword evidence="4 5" id="KW-0378">Hydrolase</keyword>
<dbReference type="GO" id="GO:0001682">
    <property type="term" value="P:tRNA 5'-leader removal"/>
    <property type="evidence" value="ECO:0007669"/>
    <property type="project" value="UniProtKB-UniRule"/>
</dbReference>
<evidence type="ECO:0000256" key="2">
    <source>
        <dbReference type="ARBA" id="ARBA00022722"/>
    </source>
</evidence>
<dbReference type="GeneID" id="3855490"/>
<comment type="subunit">
    <text evidence="5">Consists of a catalytic RNA component and at least 4-5 protein subunits.</text>
</comment>
<dbReference type="Gene3D" id="3.30.70.3250">
    <property type="entry name" value="Ribonuclease P, Pop5 subunit"/>
    <property type="match status" value="1"/>
</dbReference>
<dbReference type="GO" id="GO:0005737">
    <property type="term" value="C:cytoplasm"/>
    <property type="evidence" value="ECO:0007669"/>
    <property type="project" value="UniProtKB-SubCell"/>
</dbReference>
<proteinExistence type="inferred from homology"/>
<keyword evidence="5" id="KW-0963">Cytoplasm</keyword>
<evidence type="ECO:0000256" key="4">
    <source>
        <dbReference type="ARBA" id="ARBA00022801"/>
    </source>
</evidence>
<organism evidence="6 7">
    <name type="scientific">Methanosphaera stadtmanae</name>
    <dbReference type="NCBI Taxonomy" id="2317"/>
    <lineage>
        <taxon>Archaea</taxon>
        <taxon>Methanobacteriati</taxon>
        <taxon>Methanobacteriota</taxon>
        <taxon>Methanomada group</taxon>
        <taxon>Methanobacteria</taxon>
        <taxon>Methanobacteriales</taxon>
        <taxon>Methanobacteriaceae</taxon>
        <taxon>Methanosphaera</taxon>
    </lineage>
</organism>
<comment type="subcellular location">
    <subcellularLocation>
        <location evidence="5">Cytoplasm</location>
    </subcellularLocation>
</comment>
<keyword evidence="3 5" id="KW-0255">Endonuclease</keyword>
<name>A0A328Q511_9EURY</name>
<dbReference type="GO" id="GO:0030677">
    <property type="term" value="C:ribonuclease P complex"/>
    <property type="evidence" value="ECO:0007669"/>
    <property type="project" value="UniProtKB-UniRule"/>
</dbReference>
<comment type="catalytic activity">
    <reaction evidence="5">
        <text>Endonucleolytic cleavage of RNA, removing 5'-extranucleotides from tRNA precursor.</text>
        <dbReference type="EC" id="3.1.26.5"/>
    </reaction>
</comment>
<sequence>MTKLKILPPTLREKKRYIAFNLYSETKIKRDEIITFLWNNLINIYGEIESSKINLWLINVKQVENPNRFQYKCIIKCRRGYENKMITALNSIVRYKKNRVVIHTLATSGTIKSLDNKFNLL</sequence>
<dbReference type="InterPro" id="IPR016434">
    <property type="entry name" value="Rnp2_archaea"/>
</dbReference>
<dbReference type="InterPro" id="IPR002759">
    <property type="entry name" value="Pop5/Rpp14/Rnp2-like"/>
</dbReference>
<keyword evidence="2 5" id="KW-0540">Nuclease</keyword>
<dbReference type="InterPro" id="IPR038085">
    <property type="entry name" value="Rnp2-like_sf"/>
</dbReference>
<evidence type="ECO:0000313" key="7">
    <source>
        <dbReference type="Proteomes" id="UP000248557"/>
    </source>
</evidence>
<evidence type="ECO:0000313" key="6">
    <source>
        <dbReference type="EMBL" id="RAP02666.1"/>
    </source>
</evidence>
<comment type="similarity">
    <text evidence="5">Belongs to the eukaryotic/archaeal RNase P protein component 2 family.</text>
</comment>
<dbReference type="HAMAP" id="MF_00755">
    <property type="entry name" value="RNase_P_2"/>
    <property type="match status" value="1"/>
</dbReference>
<evidence type="ECO:0000256" key="3">
    <source>
        <dbReference type="ARBA" id="ARBA00022759"/>
    </source>
</evidence>
<keyword evidence="1 5" id="KW-0819">tRNA processing</keyword>
<dbReference type="RefSeq" id="WP_011406822.1">
    <property type="nucleotide sequence ID" value="NZ_CATZNA010000024.1"/>
</dbReference>
<dbReference type="GO" id="GO:0004526">
    <property type="term" value="F:ribonuclease P activity"/>
    <property type="evidence" value="ECO:0007669"/>
    <property type="project" value="UniProtKB-UniRule"/>
</dbReference>
<evidence type="ECO:0000256" key="1">
    <source>
        <dbReference type="ARBA" id="ARBA00022694"/>
    </source>
</evidence>
<dbReference type="Pfam" id="PF01900">
    <property type="entry name" value="RNase_P_Rpp14"/>
    <property type="match status" value="1"/>
</dbReference>
<dbReference type="EC" id="3.1.26.5" evidence="5"/>
<evidence type="ECO:0000256" key="5">
    <source>
        <dbReference type="HAMAP-Rule" id="MF_00755"/>
    </source>
</evidence>
<dbReference type="PIRSF" id="PIRSF004952">
    <property type="entry name" value="RNase_P_2"/>
    <property type="match status" value="1"/>
</dbReference>
<comment type="function">
    <text evidence="5">Part of ribonuclease P, a protein complex that generates mature tRNA molecules by cleaving their 5'-ends.</text>
</comment>
<dbReference type="Proteomes" id="UP000248557">
    <property type="component" value="Unassembled WGS sequence"/>
</dbReference>
<comment type="caution">
    <text evidence="6">The sequence shown here is derived from an EMBL/GenBank/DDBJ whole genome shotgun (WGS) entry which is preliminary data.</text>
</comment>
<dbReference type="EMBL" id="NGJK01000079">
    <property type="protein sequence ID" value="RAP02666.1"/>
    <property type="molecule type" value="Genomic_DNA"/>
</dbReference>
<dbReference type="SUPFAM" id="SSF160350">
    <property type="entry name" value="Rnp2-like"/>
    <property type="match status" value="1"/>
</dbReference>